<dbReference type="GeneID" id="73804366"/>
<reference evidence="1" key="1">
    <citation type="submission" date="2007-10" db="EMBL/GenBank/DDBJ databases">
        <authorList>
            <person name="Fulton L."/>
            <person name="Clifton S."/>
            <person name="Fulton B."/>
            <person name="Xu J."/>
            <person name="Minx P."/>
            <person name="Pepin K.H."/>
            <person name="Johnson M."/>
            <person name="Thiruvilangam P."/>
            <person name="Bhonagiri V."/>
            <person name="Nash W.E."/>
            <person name="Mardis E.R."/>
            <person name="Wilson R.K."/>
        </authorList>
    </citation>
    <scope>NUCLEOTIDE SEQUENCE [LARGE SCALE GENOMIC DNA]</scope>
    <source>
        <strain evidence="1">DSM 17216</strain>
    </source>
</reference>
<protein>
    <submittedName>
        <fullName evidence="1">Uncharacterized protein</fullName>
    </submittedName>
</protein>
<comment type="caution">
    <text evidence="1">The sequence shown here is derived from an EMBL/GenBank/DDBJ whole genome shotgun (WGS) entry which is preliminary data.</text>
</comment>
<gene>
    <name evidence="1" type="ORF">ALIPUT_02231</name>
</gene>
<evidence type="ECO:0000313" key="2">
    <source>
        <dbReference type="Proteomes" id="UP000005819"/>
    </source>
</evidence>
<proteinExistence type="predicted"/>
<dbReference type="RefSeq" id="WP_004328280.1">
    <property type="nucleotide sequence ID" value="NZ_DS499577.1"/>
</dbReference>
<evidence type="ECO:0000313" key="1">
    <source>
        <dbReference type="EMBL" id="EDS02701.1"/>
    </source>
</evidence>
<dbReference type="Proteomes" id="UP000005819">
    <property type="component" value="Unassembled WGS sequence"/>
</dbReference>
<reference evidence="1" key="2">
    <citation type="submission" date="2013-09" db="EMBL/GenBank/DDBJ databases">
        <title>Draft genome sequence of Alistipes putredinis (DSM 17216).</title>
        <authorList>
            <person name="Sudarsanam P."/>
            <person name="Ley R."/>
            <person name="Guruge J."/>
            <person name="Turnbaugh P.J."/>
            <person name="Mahowald M."/>
            <person name="Liep D."/>
            <person name="Gordon J."/>
        </authorList>
    </citation>
    <scope>NUCLEOTIDE SEQUENCE</scope>
    <source>
        <strain evidence="1">DSM 17216</strain>
    </source>
</reference>
<dbReference type="EMBL" id="ABFK02000020">
    <property type="protein sequence ID" value="EDS02701.1"/>
    <property type="molecule type" value="Genomic_DNA"/>
</dbReference>
<name>B0MYL5_9BACT</name>
<dbReference type="HOGENOM" id="CLU_1615549_0_0_10"/>
<sequence length="164" mass="18616">MNSFFAEYAADSRNPRRIALGGGDRGIKTVFGRIVERLRFASRRNNRFGGNFCADFHSQVCKSEAYSVSLDRSVSVSRSFELINPPAINILAVFLRYFPAFEEGEAFRNSIPSAREIQEIAFGSKNSREAGGWIIQYAGRHGYDAETIDRFWRVYSMVANEDSY</sequence>
<keyword evidence="2" id="KW-1185">Reference proteome</keyword>
<dbReference type="AlphaFoldDB" id="B0MYL5"/>
<organism evidence="1 2">
    <name type="scientific">Alistipes putredinis DSM 17216</name>
    <dbReference type="NCBI Taxonomy" id="445970"/>
    <lineage>
        <taxon>Bacteria</taxon>
        <taxon>Pseudomonadati</taxon>
        <taxon>Bacteroidota</taxon>
        <taxon>Bacteroidia</taxon>
        <taxon>Bacteroidales</taxon>
        <taxon>Rikenellaceae</taxon>
        <taxon>Alistipes</taxon>
    </lineage>
</organism>
<accession>B0MYL5</accession>